<keyword evidence="3" id="KW-1185">Reference proteome</keyword>
<gene>
    <name evidence="2" type="ORF">Vgi01_22920</name>
</gene>
<dbReference type="InterPro" id="IPR036390">
    <property type="entry name" value="WH_DNA-bd_sf"/>
</dbReference>
<accession>A0ABQ4ICM0</accession>
<dbReference type="Proteomes" id="UP000647860">
    <property type="component" value="Unassembled WGS sequence"/>
</dbReference>
<dbReference type="PANTHER" id="PTHR33164">
    <property type="entry name" value="TRANSCRIPTIONAL REGULATOR, MARR FAMILY"/>
    <property type="match status" value="1"/>
</dbReference>
<dbReference type="SMART" id="SM00347">
    <property type="entry name" value="HTH_MARR"/>
    <property type="match status" value="1"/>
</dbReference>
<dbReference type="SUPFAM" id="SSF46785">
    <property type="entry name" value="Winged helix' DNA-binding domain"/>
    <property type="match status" value="1"/>
</dbReference>
<dbReference type="PRINTS" id="PR00598">
    <property type="entry name" value="HTHMARR"/>
</dbReference>
<name>A0ABQ4ICM0_9ACTN</name>
<evidence type="ECO:0000313" key="2">
    <source>
        <dbReference type="EMBL" id="GIJ15608.1"/>
    </source>
</evidence>
<protein>
    <submittedName>
        <fullName evidence="2">Ranscriptional regulator</fullName>
    </submittedName>
</protein>
<proteinExistence type="predicted"/>
<dbReference type="InterPro" id="IPR039422">
    <property type="entry name" value="MarR/SlyA-like"/>
</dbReference>
<dbReference type="InterPro" id="IPR036388">
    <property type="entry name" value="WH-like_DNA-bd_sf"/>
</dbReference>
<dbReference type="EMBL" id="BOPA01000017">
    <property type="protein sequence ID" value="GIJ15608.1"/>
    <property type="molecule type" value="Genomic_DNA"/>
</dbReference>
<evidence type="ECO:0000259" key="1">
    <source>
        <dbReference type="PROSITE" id="PS50995"/>
    </source>
</evidence>
<dbReference type="PROSITE" id="PS50995">
    <property type="entry name" value="HTH_MARR_2"/>
    <property type="match status" value="1"/>
</dbReference>
<sequence>MKLATIVVMSPIGKTRPTGRDRLRDSVLAGDLSFLLARANALTLAAANAALAEHGLKARSYSVLALAADDVRPTQRELAEFLRLDPSQVVALVDGLEKRQLVERQTDPADRRANVLVATDAGRALFAQAQESARAVELGLLAAVTPQDHERLAQLLRLLAFPD</sequence>
<dbReference type="InterPro" id="IPR000835">
    <property type="entry name" value="HTH_MarR-typ"/>
</dbReference>
<feature type="domain" description="HTH marR-type" evidence="1">
    <location>
        <begin position="29"/>
        <end position="161"/>
    </location>
</feature>
<dbReference type="PANTHER" id="PTHR33164:SF99">
    <property type="entry name" value="MARR FAMILY REGULATORY PROTEIN"/>
    <property type="match status" value="1"/>
</dbReference>
<dbReference type="Gene3D" id="1.10.10.10">
    <property type="entry name" value="Winged helix-like DNA-binding domain superfamily/Winged helix DNA-binding domain"/>
    <property type="match status" value="1"/>
</dbReference>
<evidence type="ECO:0000313" key="3">
    <source>
        <dbReference type="Proteomes" id="UP000647860"/>
    </source>
</evidence>
<organism evidence="2 3">
    <name type="scientific">Micromonospora gifhornensis</name>
    <dbReference type="NCBI Taxonomy" id="84594"/>
    <lineage>
        <taxon>Bacteria</taxon>
        <taxon>Bacillati</taxon>
        <taxon>Actinomycetota</taxon>
        <taxon>Actinomycetes</taxon>
        <taxon>Micromonosporales</taxon>
        <taxon>Micromonosporaceae</taxon>
        <taxon>Micromonospora</taxon>
    </lineage>
</organism>
<comment type="caution">
    <text evidence="2">The sequence shown here is derived from an EMBL/GenBank/DDBJ whole genome shotgun (WGS) entry which is preliminary data.</text>
</comment>
<dbReference type="Pfam" id="PF12802">
    <property type="entry name" value="MarR_2"/>
    <property type="match status" value="1"/>
</dbReference>
<reference evidence="2 3" key="1">
    <citation type="submission" date="2021-01" db="EMBL/GenBank/DDBJ databases">
        <title>Whole genome shotgun sequence of Verrucosispora gifhornensis NBRC 16317.</title>
        <authorList>
            <person name="Komaki H."/>
            <person name="Tamura T."/>
        </authorList>
    </citation>
    <scope>NUCLEOTIDE SEQUENCE [LARGE SCALE GENOMIC DNA]</scope>
    <source>
        <strain evidence="2 3">NBRC 16317</strain>
    </source>
</reference>